<dbReference type="InterPro" id="IPR002921">
    <property type="entry name" value="Fungal_lipase-type"/>
</dbReference>
<dbReference type="GO" id="GO:0006629">
    <property type="term" value="P:lipid metabolic process"/>
    <property type="evidence" value="ECO:0007669"/>
    <property type="project" value="InterPro"/>
</dbReference>
<dbReference type="SUPFAM" id="SSF53474">
    <property type="entry name" value="alpha/beta-Hydrolases"/>
    <property type="match status" value="1"/>
</dbReference>
<proteinExistence type="predicted"/>
<accession>A0A935C6Y5</accession>
<evidence type="ECO:0000259" key="1">
    <source>
        <dbReference type="Pfam" id="PF01764"/>
    </source>
</evidence>
<keyword evidence="3" id="KW-1185">Reference proteome</keyword>
<dbReference type="RefSeq" id="WP_201428525.1">
    <property type="nucleotide sequence ID" value="NZ_JAEQMG010000163.1"/>
</dbReference>
<dbReference type="Pfam" id="PF01764">
    <property type="entry name" value="Lipase_3"/>
    <property type="match status" value="1"/>
</dbReference>
<dbReference type="InterPro" id="IPR029058">
    <property type="entry name" value="AB_hydrolase_fold"/>
</dbReference>
<protein>
    <recommendedName>
        <fullName evidence="1">Fungal lipase-type domain-containing protein</fullName>
    </recommendedName>
</protein>
<name>A0A935C6Y5_9FIRM</name>
<evidence type="ECO:0000313" key="3">
    <source>
        <dbReference type="Proteomes" id="UP000633365"/>
    </source>
</evidence>
<gene>
    <name evidence="2" type="ORF">JKK62_14450</name>
</gene>
<dbReference type="Gene3D" id="3.40.50.1820">
    <property type="entry name" value="alpha/beta hydrolase"/>
    <property type="match status" value="1"/>
</dbReference>
<dbReference type="Proteomes" id="UP000633365">
    <property type="component" value="Unassembled WGS sequence"/>
</dbReference>
<dbReference type="EMBL" id="JAEQMG010000163">
    <property type="protein sequence ID" value="MBK6089823.1"/>
    <property type="molecule type" value="Genomic_DNA"/>
</dbReference>
<dbReference type="AlphaFoldDB" id="A0A935C6Y5"/>
<feature type="domain" description="Fungal lipase-type" evidence="1">
    <location>
        <begin position="149"/>
        <end position="222"/>
    </location>
</feature>
<organism evidence="2 3">
    <name type="scientific">Ruminococcus difficilis</name>
    <dbReference type="NCBI Taxonomy" id="2763069"/>
    <lineage>
        <taxon>Bacteria</taxon>
        <taxon>Bacillati</taxon>
        <taxon>Bacillota</taxon>
        <taxon>Clostridia</taxon>
        <taxon>Eubacteriales</taxon>
        <taxon>Oscillospiraceae</taxon>
        <taxon>Ruminococcus</taxon>
    </lineage>
</organism>
<reference evidence="2" key="1">
    <citation type="submission" date="2021-01" db="EMBL/GenBank/DDBJ databases">
        <title>Genome public.</title>
        <authorList>
            <person name="Liu C."/>
            <person name="Sun Q."/>
        </authorList>
    </citation>
    <scope>NUCLEOTIDE SEQUENCE</scope>
    <source>
        <strain evidence="2">M6</strain>
    </source>
</reference>
<evidence type="ECO:0000313" key="2">
    <source>
        <dbReference type="EMBL" id="MBK6089823.1"/>
    </source>
</evidence>
<comment type="caution">
    <text evidence="2">The sequence shown here is derived from an EMBL/GenBank/DDBJ whole genome shotgun (WGS) entry which is preliminary data.</text>
</comment>
<sequence>MIIESEKREWLLRCQLSTSPRRSVLRRITAARDFLPDNSCFFSPTTCHVAAALSMSTDDEKLLRDNLSALGYGDIVTIAYENTDRDKAGMCIASRVRDDRLQIAVVLRGTSGDEWYSNFDVGYSAEHSGFANAADFAELRLGDYVFTHAIGTEPEFFVTGYSRGGAVANILAKRLCDRYGLERVCAYTFASPSTTLSRRTNRYNSVFNLVRQEDLFTRVPPEGWGYTKYGKNISLSHEGDMTAGYRRLTGEDYIGFTRQSAVDSFIAAVYDLAPNVNAYYRRRRQVGDRKLSLYEFMTSVAHMLSQNMDDDAADIFLSAMASDYADLLNFLSSGADLNDLITSSSAIPRCSVADSHSPAAYLASLDAVIG</sequence>